<dbReference type="AlphaFoldDB" id="M5CBS4"/>
<dbReference type="Pfam" id="PF00128">
    <property type="entry name" value="Alpha-amylase"/>
    <property type="match status" value="1"/>
</dbReference>
<evidence type="ECO:0000259" key="2">
    <source>
        <dbReference type="SMART" id="SM00642"/>
    </source>
</evidence>
<proteinExistence type="inferred from homology"/>
<evidence type="ECO:0000256" key="1">
    <source>
        <dbReference type="ARBA" id="ARBA00008061"/>
    </source>
</evidence>
<dbReference type="InterPro" id="IPR006047">
    <property type="entry name" value="GH13_cat_dom"/>
</dbReference>
<reference evidence="3 4" key="1">
    <citation type="journal article" date="2013" name="J. Biotechnol.">
        <title>Establishment and interpretation of the genome sequence of the phytopathogenic fungus Rhizoctonia solani AG1-IB isolate 7/3/14.</title>
        <authorList>
            <person name="Wibberg D.W."/>
            <person name="Jelonek L.J."/>
            <person name="Rupp O.R."/>
            <person name="Hennig M.H."/>
            <person name="Eikmeyer F.E."/>
            <person name="Goesmann A.G."/>
            <person name="Hartmann A.H."/>
            <person name="Borriss R.B."/>
            <person name="Grosch R.G."/>
            <person name="Puehler A.P."/>
            <person name="Schlueter A.S."/>
        </authorList>
    </citation>
    <scope>NUCLEOTIDE SEQUENCE [LARGE SCALE GENOMIC DNA]</scope>
    <source>
        <strain evidence="4">AG1-IB / isolate 7/3/14</strain>
    </source>
</reference>
<dbReference type="SMART" id="SM00642">
    <property type="entry name" value="Aamy"/>
    <property type="match status" value="1"/>
</dbReference>
<dbReference type="EMBL" id="CAOJ01016101">
    <property type="protein sequence ID" value="CCO36535.1"/>
    <property type="molecule type" value="Genomic_DNA"/>
</dbReference>
<dbReference type="CDD" id="cd11318">
    <property type="entry name" value="AmyAc_bac_fung_AmyA"/>
    <property type="match status" value="1"/>
</dbReference>
<feature type="domain" description="Glycosyl hydrolase family 13 catalytic" evidence="2">
    <location>
        <begin position="21"/>
        <end position="377"/>
    </location>
</feature>
<comment type="caution">
    <text evidence="3">The sequence shown here is derived from an EMBL/GenBank/DDBJ whole genome shotgun (WGS) entry which is preliminary data.</text>
</comment>
<sequence>MAHHANAAHSLKATKDKDLNCTMFQAFEWYAPGGGIHWNQLKDKVPSLSDAGITAFWIPPPYKAAGGENSVGYDIYDLWDLGEFDQKGFRHTKYGTKEELDALVKAADEQGIVTYVDTVLNHKFGADHTEVFAAVQVNSDDRLQDIGQKRDIEGWTAFDFPGRGAKHSSFKWHFQDFTGVDFDQRTGQNAIFRIWGKSWSTRVDEEKRNYDFLMGADVDTTTPEVQDDLFDWGAWVIDNIGATGFRFDAVKHIDYRFISDFIKSARSRTQKPALFAVGEFWKDSLWDINNWLNNLGTQFSVFDVPLHYNFKEASDSWDRFDMRKIFDDTLVQSRPIDAVTFVDNHDTQPGQSLQSWVQPWFKPLAYALILLRGAGYP</sequence>
<evidence type="ECO:0000313" key="3">
    <source>
        <dbReference type="EMBL" id="CCO36535.1"/>
    </source>
</evidence>
<comment type="similarity">
    <text evidence="1">Belongs to the glycosyl hydrolase 13 family.</text>
</comment>
<dbReference type="GO" id="GO:0005975">
    <property type="term" value="P:carbohydrate metabolic process"/>
    <property type="evidence" value="ECO:0007669"/>
    <property type="project" value="InterPro"/>
</dbReference>
<name>M5CBS4_THACB</name>
<accession>M5CBS4</accession>
<protein>
    <recommendedName>
        <fullName evidence="2">Glycosyl hydrolase family 13 catalytic domain-containing protein</fullName>
    </recommendedName>
</protein>
<dbReference type="Gene3D" id="2.40.30.140">
    <property type="match status" value="1"/>
</dbReference>
<dbReference type="Proteomes" id="UP000012065">
    <property type="component" value="Unassembled WGS sequence"/>
</dbReference>
<organism evidence="3 4">
    <name type="scientific">Thanatephorus cucumeris (strain AG1-IB / isolate 7/3/14)</name>
    <name type="common">Lettuce bottom rot fungus</name>
    <name type="synonym">Rhizoctonia solani</name>
    <dbReference type="NCBI Taxonomy" id="1108050"/>
    <lineage>
        <taxon>Eukaryota</taxon>
        <taxon>Fungi</taxon>
        <taxon>Dikarya</taxon>
        <taxon>Basidiomycota</taxon>
        <taxon>Agaricomycotina</taxon>
        <taxon>Agaricomycetes</taxon>
        <taxon>Cantharellales</taxon>
        <taxon>Ceratobasidiaceae</taxon>
        <taxon>Rhizoctonia</taxon>
        <taxon>Rhizoctonia solani AG-1</taxon>
    </lineage>
</organism>
<dbReference type="InterPro" id="IPR017853">
    <property type="entry name" value="GH"/>
</dbReference>
<dbReference type="HOGENOM" id="CLU_024572_0_0_1"/>
<dbReference type="NCBIfam" id="NF006969">
    <property type="entry name" value="PRK09441.1-2"/>
    <property type="match status" value="1"/>
</dbReference>
<dbReference type="PANTHER" id="PTHR43447">
    <property type="entry name" value="ALPHA-AMYLASE"/>
    <property type="match status" value="1"/>
</dbReference>
<gene>
    <name evidence="3" type="primary">amyL</name>
    <name evidence="3" type="ORF">BN14_10673</name>
</gene>
<evidence type="ECO:0000313" key="4">
    <source>
        <dbReference type="Proteomes" id="UP000012065"/>
    </source>
</evidence>
<dbReference type="Gene3D" id="3.20.20.80">
    <property type="entry name" value="Glycosidases"/>
    <property type="match status" value="1"/>
</dbReference>
<dbReference type="SUPFAM" id="SSF51445">
    <property type="entry name" value="(Trans)glycosidases"/>
    <property type="match status" value="1"/>
</dbReference>